<name>A0AAN7QDM2_9MYRT</name>
<comment type="caution">
    <text evidence="2">The sequence shown here is derived from an EMBL/GenBank/DDBJ whole genome shotgun (WGS) entry which is preliminary data.</text>
</comment>
<dbReference type="EMBL" id="JAXIOK010000008">
    <property type="protein sequence ID" value="KAK4764449.1"/>
    <property type="molecule type" value="Genomic_DNA"/>
</dbReference>
<accession>A0AAN7QDM2</accession>
<evidence type="ECO:0000313" key="3">
    <source>
        <dbReference type="Proteomes" id="UP001345219"/>
    </source>
</evidence>
<keyword evidence="1" id="KW-0812">Transmembrane</keyword>
<feature type="transmembrane region" description="Helical" evidence="1">
    <location>
        <begin position="44"/>
        <end position="62"/>
    </location>
</feature>
<keyword evidence="1" id="KW-0472">Membrane</keyword>
<evidence type="ECO:0000313" key="2">
    <source>
        <dbReference type="EMBL" id="KAK4764449.1"/>
    </source>
</evidence>
<sequence length="107" mass="11986">MSTLGWSVFTIIGSIKFLGRQDLLGDPSPSLKSLKMYLVESKGGAIECMLLALFFLGTWPVIPSSKEEEDSLSTLTLIIQSPISWLLLLLLSHSDRFRRARLKFQIS</sequence>
<evidence type="ECO:0000256" key="1">
    <source>
        <dbReference type="SAM" id="Phobius"/>
    </source>
</evidence>
<proteinExistence type="predicted"/>
<protein>
    <submittedName>
        <fullName evidence="2">Uncharacterized protein</fullName>
    </submittedName>
</protein>
<keyword evidence="3" id="KW-1185">Reference proteome</keyword>
<gene>
    <name evidence="2" type="ORF">SAY87_013887</name>
</gene>
<dbReference type="AlphaFoldDB" id="A0AAN7QDM2"/>
<dbReference type="Proteomes" id="UP001345219">
    <property type="component" value="Chromosome 11"/>
</dbReference>
<keyword evidence="1" id="KW-1133">Transmembrane helix</keyword>
<feature type="transmembrane region" description="Helical" evidence="1">
    <location>
        <begin position="74"/>
        <end position="91"/>
    </location>
</feature>
<reference evidence="2 3" key="1">
    <citation type="journal article" date="2023" name="Hortic Res">
        <title>Pangenome of water caltrop reveals structural variations and asymmetric subgenome divergence after allopolyploidization.</title>
        <authorList>
            <person name="Zhang X."/>
            <person name="Chen Y."/>
            <person name="Wang L."/>
            <person name="Yuan Y."/>
            <person name="Fang M."/>
            <person name="Shi L."/>
            <person name="Lu R."/>
            <person name="Comes H.P."/>
            <person name="Ma Y."/>
            <person name="Chen Y."/>
            <person name="Huang G."/>
            <person name="Zhou Y."/>
            <person name="Zheng Z."/>
            <person name="Qiu Y."/>
        </authorList>
    </citation>
    <scope>NUCLEOTIDE SEQUENCE [LARGE SCALE GENOMIC DNA]</scope>
    <source>
        <tissue evidence="2">Roots</tissue>
    </source>
</reference>
<organism evidence="2 3">
    <name type="scientific">Trapa incisa</name>
    <dbReference type="NCBI Taxonomy" id="236973"/>
    <lineage>
        <taxon>Eukaryota</taxon>
        <taxon>Viridiplantae</taxon>
        <taxon>Streptophyta</taxon>
        <taxon>Embryophyta</taxon>
        <taxon>Tracheophyta</taxon>
        <taxon>Spermatophyta</taxon>
        <taxon>Magnoliopsida</taxon>
        <taxon>eudicotyledons</taxon>
        <taxon>Gunneridae</taxon>
        <taxon>Pentapetalae</taxon>
        <taxon>rosids</taxon>
        <taxon>malvids</taxon>
        <taxon>Myrtales</taxon>
        <taxon>Lythraceae</taxon>
        <taxon>Trapa</taxon>
    </lineage>
</organism>